<dbReference type="InterPro" id="IPR022243">
    <property type="entry name" value="DUF3768"/>
</dbReference>
<evidence type="ECO:0000313" key="2">
    <source>
        <dbReference type="Proteomes" id="UP000548867"/>
    </source>
</evidence>
<gene>
    <name evidence="1" type="ORF">GGR38_002899</name>
</gene>
<comment type="caution">
    <text evidence="1">The sequence shown here is derived from an EMBL/GenBank/DDBJ whole genome shotgun (WGS) entry which is preliminary data.</text>
</comment>
<keyword evidence="2" id="KW-1185">Reference proteome</keyword>
<protein>
    <recommendedName>
        <fullName evidence="3">DUF3768 domain-containing protein</fullName>
    </recommendedName>
</protein>
<name>A0A7W6CQQ4_9SPHN</name>
<sequence>MAEAERRAEIARLNDVVRFSGKGGRLFMTSGFDALSAIEKLLILTEVRCFDAFTPDNDPHGEHDCAALTFGEHRIIWKIDYLPANGFEEADPADPETVLRVLTVMLAEEY</sequence>
<reference evidence="1 2" key="1">
    <citation type="submission" date="2020-08" db="EMBL/GenBank/DDBJ databases">
        <title>Genomic Encyclopedia of Type Strains, Phase IV (KMG-IV): sequencing the most valuable type-strain genomes for metagenomic binning, comparative biology and taxonomic classification.</title>
        <authorList>
            <person name="Goeker M."/>
        </authorList>
    </citation>
    <scope>NUCLEOTIDE SEQUENCE [LARGE SCALE GENOMIC DNA]</scope>
    <source>
        <strain evidence="1 2">DSM 27057</strain>
    </source>
</reference>
<evidence type="ECO:0000313" key="1">
    <source>
        <dbReference type="EMBL" id="MBB3955942.1"/>
    </source>
</evidence>
<organism evidence="1 2">
    <name type="scientific">Novosphingobium sediminicola</name>
    <dbReference type="NCBI Taxonomy" id="563162"/>
    <lineage>
        <taxon>Bacteria</taxon>
        <taxon>Pseudomonadati</taxon>
        <taxon>Pseudomonadota</taxon>
        <taxon>Alphaproteobacteria</taxon>
        <taxon>Sphingomonadales</taxon>
        <taxon>Sphingomonadaceae</taxon>
        <taxon>Novosphingobium</taxon>
    </lineage>
</organism>
<dbReference type="EMBL" id="JACIDX010000011">
    <property type="protein sequence ID" value="MBB3955942.1"/>
    <property type="molecule type" value="Genomic_DNA"/>
</dbReference>
<dbReference type="RefSeq" id="WP_183626708.1">
    <property type="nucleotide sequence ID" value="NZ_JACIDX010000011.1"/>
</dbReference>
<evidence type="ECO:0008006" key="3">
    <source>
        <dbReference type="Google" id="ProtNLM"/>
    </source>
</evidence>
<dbReference type="Proteomes" id="UP000548867">
    <property type="component" value="Unassembled WGS sequence"/>
</dbReference>
<dbReference type="AlphaFoldDB" id="A0A7W6CQQ4"/>
<proteinExistence type="predicted"/>
<dbReference type="Pfam" id="PF12599">
    <property type="entry name" value="DUF3768"/>
    <property type="match status" value="1"/>
</dbReference>
<accession>A0A7W6CQQ4</accession>